<dbReference type="EMBL" id="DTQM01000151">
    <property type="protein sequence ID" value="HGC43074.1"/>
    <property type="molecule type" value="Genomic_DNA"/>
</dbReference>
<sequence length="152" mass="16244">MSPLARADTIAAMPEAALAEQAVPLAQALLEASESVLEDWLRGHGQVPGSGEIEGFRLLALHRQAARGTPSFNACRESCRELIFQCNMARVSDDTAARARRLRLAAMVARHLALFVAGKLENAGLGEFCCSARDLRGRDEGLASGTMEGKHG</sequence>
<evidence type="ECO:0000313" key="1">
    <source>
        <dbReference type="EMBL" id="HGC43074.1"/>
    </source>
</evidence>
<accession>A0A8J4HA44</accession>
<organism evidence="1">
    <name type="scientific">Acidicaldus sp</name>
    <dbReference type="NCBI Taxonomy" id="1872105"/>
    <lineage>
        <taxon>Bacteria</taxon>
        <taxon>Pseudomonadati</taxon>
        <taxon>Pseudomonadota</taxon>
        <taxon>Alphaproteobacteria</taxon>
        <taxon>Acetobacterales</taxon>
        <taxon>Acetobacteraceae</taxon>
        <taxon>Acidicaldus</taxon>
    </lineage>
</organism>
<dbReference type="AlphaFoldDB" id="A0A8J4HA44"/>
<name>A0A8J4HA44_9PROT</name>
<proteinExistence type="predicted"/>
<comment type="caution">
    <text evidence="1">The sequence shown here is derived from an EMBL/GenBank/DDBJ whole genome shotgun (WGS) entry which is preliminary data.</text>
</comment>
<gene>
    <name evidence="1" type="ORF">ENY07_07630</name>
</gene>
<protein>
    <submittedName>
        <fullName evidence="1">Uncharacterized protein</fullName>
    </submittedName>
</protein>
<reference evidence="1" key="1">
    <citation type="journal article" date="2020" name="mSystems">
        <title>Genome- and Community-Level Interaction Insights into Carbon Utilization and Element Cycling Functions of Hydrothermarchaeota in Hydrothermal Sediment.</title>
        <authorList>
            <person name="Zhou Z."/>
            <person name="Liu Y."/>
            <person name="Xu W."/>
            <person name="Pan J."/>
            <person name="Luo Z.H."/>
            <person name="Li M."/>
        </authorList>
    </citation>
    <scope>NUCLEOTIDE SEQUENCE</scope>
    <source>
        <strain evidence="1">SpSt-997</strain>
    </source>
</reference>